<dbReference type="NCBIfam" id="TIGR03696">
    <property type="entry name" value="Rhs_assc_core"/>
    <property type="match status" value="1"/>
</dbReference>
<proteinExistence type="predicted"/>
<dbReference type="PANTHER" id="PTHR32305:SF15">
    <property type="entry name" value="PROTEIN RHSA-RELATED"/>
    <property type="match status" value="1"/>
</dbReference>
<dbReference type="EMBL" id="UNSC01000013">
    <property type="protein sequence ID" value="SZD74362.1"/>
    <property type="molecule type" value="Genomic_DNA"/>
</dbReference>
<evidence type="ECO:0000313" key="2">
    <source>
        <dbReference type="Proteomes" id="UP000262142"/>
    </source>
</evidence>
<accession>A0A383U363</accession>
<gene>
    <name evidence="1" type="primary">wapA_7</name>
    <name evidence="1" type="ORF">SAMEA104719789_01788</name>
</gene>
<dbReference type="Gene3D" id="2.180.10.10">
    <property type="entry name" value="RHS repeat-associated core"/>
    <property type="match status" value="1"/>
</dbReference>
<sequence length="320" mass="36296">MGSSSYITDREGRITQHTEYIAFGEVLFEEHSTSKTMPYLFNGKELDSETGLYYYGARYYDAKTSIFLNVDPMAEKTMTPYAYTNNNPIMLIDPTGMVGERADHIDVRKNKDGSYTVVGGVANTDKNVYVVDEKGQRTGQILGQMLTEYSFHYDDGSAVTGSNINLNDQSGQNFFNNEIKNIGLFDYMGNAQGGEPLDFKTNNIPKELTLEQESQYHYRGMSFEGKIASARDIGNYSAGYVAGKHGQSWGASRIAFDALETKQNYKTWNVFKWRSWKTEGQPTQQAERAGHNAGYPIYKQRQFEKQWQKATNPWPIGPKY</sequence>
<dbReference type="RefSeq" id="WP_245952971.1">
    <property type="nucleotide sequence ID" value="NZ_UNSC01000013.1"/>
</dbReference>
<protein>
    <submittedName>
        <fullName evidence="1">Cell wall-associated polypeptide CWBP200</fullName>
    </submittedName>
</protein>
<organism evidence="1 2">
    <name type="scientific">Candidatus Ornithobacterium hominis</name>
    <dbReference type="NCBI Taxonomy" id="2497989"/>
    <lineage>
        <taxon>Bacteria</taxon>
        <taxon>Pseudomonadati</taxon>
        <taxon>Bacteroidota</taxon>
        <taxon>Flavobacteriia</taxon>
        <taxon>Flavobacteriales</taxon>
        <taxon>Weeksellaceae</taxon>
        <taxon>Ornithobacterium</taxon>
    </lineage>
</organism>
<dbReference type="Proteomes" id="UP000262142">
    <property type="component" value="Unassembled WGS sequence"/>
</dbReference>
<dbReference type="PANTHER" id="PTHR32305">
    <property type="match status" value="1"/>
</dbReference>
<evidence type="ECO:0000313" key="1">
    <source>
        <dbReference type="EMBL" id="SZD74362.1"/>
    </source>
</evidence>
<name>A0A383U363_9FLAO</name>
<reference evidence="1 2" key="1">
    <citation type="submission" date="2018-09" db="EMBL/GenBank/DDBJ databases">
        <authorList>
            <consortium name="Pathogen Informatics"/>
        </authorList>
    </citation>
    <scope>NUCLEOTIDE SEQUENCE [LARGE SCALE GENOMIC DNA]</scope>
    <source>
        <strain evidence="1 2">OH-22767</strain>
    </source>
</reference>
<keyword evidence="2" id="KW-1185">Reference proteome</keyword>
<dbReference type="InterPro" id="IPR050708">
    <property type="entry name" value="T6SS_VgrG/RHS"/>
</dbReference>
<dbReference type="AlphaFoldDB" id="A0A383U363"/>
<dbReference type="InterPro" id="IPR022385">
    <property type="entry name" value="Rhs_assc_core"/>
</dbReference>